<keyword evidence="3" id="KW-1185">Reference proteome</keyword>
<sequence length="117" mass="12361">MYMLRVVIGSGNIPASKLPRKDLALCNDQGRVAQQAIVPKCDARGILERMSGRAPGLVRILGDDGDEAPRDSSAARAPKAGATGGTVDPWDSRTASNHPQSPSPLKSYHPRSPPLPP</sequence>
<name>A0A6G1DIB3_9ORYZ</name>
<evidence type="ECO:0000313" key="2">
    <source>
        <dbReference type="EMBL" id="KAF0912230.1"/>
    </source>
</evidence>
<organism evidence="2 3">
    <name type="scientific">Oryza meyeriana var. granulata</name>
    <dbReference type="NCBI Taxonomy" id="110450"/>
    <lineage>
        <taxon>Eukaryota</taxon>
        <taxon>Viridiplantae</taxon>
        <taxon>Streptophyta</taxon>
        <taxon>Embryophyta</taxon>
        <taxon>Tracheophyta</taxon>
        <taxon>Spermatophyta</taxon>
        <taxon>Magnoliopsida</taxon>
        <taxon>Liliopsida</taxon>
        <taxon>Poales</taxon>
        <taxon>Poaceae</taxon>
        <taxon>BOP clade</taxon>
        <taxon>Oryzoideae</taxon>
        <taxon>Oryzeae</taxon>
        <taxon>Oryzinae</taxon>
        <taxon>Oryza</taxon>
        <taxon>Oryza meyeriana</taxon>
    </lineage>
</organism>
<dbReference type="AlphaFoldDB" id="A0A6G1DIB3"/>
<feature type="compositionally biased region" description="Polar residues" evidence="1">
    <location>
        <begin position="93"/>
        <end position="104"/>
    </location>
</feature>
<proteinExistence type="predicted"/>
<evidence type="ECO:0000256" key="1">
    <source>
        <dbReference type="SAM" id="MobiDB-lite"/>
    </source>
</evidence>
<feature type="region of interest" description="Disordered" evidence="1">
    <location>
        <begin position="53"/>
        <end position="117"/>
    </location>
</feature>
<dbReference type="Proteomes" id="UP000479710">
    <property type="component" value="Unassembled WGS sequence"/>
</dbReference>
<protein>
    <submittedName>
        <fullName evidence="2">Uncharacterized protein</fullName>
    </submittedName>
</protein>
<gene>
    <name evidence="2" type="ORF">E2562_013183</name>
</gene>
<evidence type="ECO:0000313" key="3">
    <source>
        <dbReference type="Proteomes" id="UP000479710"/>
    </source>
</evidence>
<accession>A0A6G1DIB3</accession>
<dbReference type="EMBL" id="SPHZ02000006">
    <property type="protein sequence ID" value="KAF0912230.1"/>
    <property type="molecule type" value="Genomic_DNA"/>
</dbReference>
<comment type="caution">
    <text evidence="2">The sequence shown here is derived from an EMBL/GenBank/DDBJ whole genome shotgun (WGS) entry which is preliminary data.</text>
</comment>
<reference evidence="2 3" key="1">
    <citation type="submission" date="2019-11" db="EMBL/GenBank/DDBJ databases">
        <title>Whole genome sequence of Oryza granulata.</title>
        <authorList>
            <person name="Li W."/>
        </authorList>
    </citation>
    <scope>NUCLEOTIDE SEQUENCE [LARGE SCALE GENOMIC DNA]</scope>
    <source>
        <strain evidence="3">cv. Menghai</strain>
        <tissue evidence="2">Leaf</tissue>
    </source>
</reference>